<dbReference type="GO" id="GO:0033969">
    <property type="term" value="F:gamma-glutamyl-gamma-aminobutyrate hydrolase activity"/>
    <property type="evidence" value="ECO:0007669"/>
    <property type="project" value="TreeGrafter"/>
</dbReference>
<dbReference type="InterPro" id="IPR044668">
    <property type="entry name" value="PuuD-like"/>
</dbReference>
<keyword evidence="1" id="KW-0808">Transferase</keyword>
<accession>A0A2A5RXG6</accession>
<dbReference type="PANTHER" id="PTHR43235:SF1">
    <property type="entry name" value="GLUTAMINE AMIDOTRANSFERASE PB2B2.05-RELATED"/>
    <property type="match status" value="1"/>
</dbReference>
<dbReference type="GO" id="GO:0016740">
    <property type="term" value="F:transferase activity"/>
    <property type="evidence" value="ECO:0007669"/>
    <property type="project" value="UniProtKB-KW"/>
</dbReference>
<dbReference type="RefSeq" id="WP_068163857.1">
    <property type="nucleotide sequence ID" value="NZ_JXJX01000011.1"/>
</dbReference>
<organism evidence="1 2">
    <name type="scientific">Pseudolactococcus plantarum</name>
    <dbReference type="NCBI Taxonomy" id="1365"/>
    <lineage>
        <taxon>Bacteria</taxon>
        <taxon>Bacillati</taxon>
        <taxon>Bacillota</taxon>
        <taxon>Bacilli</taxon>
        <taxon>Lactobacillales</taxon>
        <taxon>Streptococcaceae</taxon>
        <taxon>Pseudolactococcus</taxon>
    </lineage>
</organism>
<dbReference type="PANTHER" id="PTHR43235">
    <property type="entry name" value="GLUTAMINE AMIDOTRANSFERASE PB2B2.05-RELATED"/>
    <property type="match status" value="1"/>
</dbReference>
<dbReference type="InterPro" id="IPR029062">
    <property type="entry name" value="Class_I_gatase-like"/>
</dbReference>
<dbReference type="InterPro" id="IPR011697">
    <property type="entry name" value="Peptidase_C26"/>
</dbReference>
<dbReference type="GO" id="GO:0006598">
    <property type="term" value="P:polyamine catabolic process"/>
    <property type="evidence" value="ECO:0007669"/>
    <property type="project" value="TreeGrafter"/>
</dbReference>
<dbReference type="AlphaFoldDB" id="A0A2A5RXG6"/>
<dbReference type="PROSITE" id="PS51273">
    <property type="entry name" value="GATASE_TYPE_1"/>
    <property type="match status" value="1"/>
</dbReference>
<proteinExistence type="predicted"/>
<sequence length="237" mass="26628">MTTIGIIGSQFLSTPEFPFHQFPVTYTRTAFIDALQSVGAQVIIIPIDKALRNLPHYISLVDKVLLTGGEDVSPQFYGQDPHNLLGSTNPDRDRFELAVIQEVIKQEKALLGVCRGHQLLNVALGGTLYQDLSLMQTPTIKHLQAPTKSHFTTHTVEIDPNSSLNFLPAAYHVNSYHHQMIDRLADDLVSIAHASDGVIEAVEHKTKRLMGIQWHPEGTWDSIRDERDIFDFFVNHL</sequence>
<dbReference type="Gene3D" id="3.40.50.880">
    <property type="match status" value="1"/>
</dbReference>
<dbReference type="EMBL" id="JXJX01000011">
    <property type="protein sequence ID" value="PCS05925.1"/>
    <property type="molecule type" value="Genomic_DNA"/>
</dbReference>
<protein>
    <submittedName>
        <fullName evidence="1">Glutamine amidotransferase</fullName>
    </submittedName>
</protein>
<evidence type="ECO:0000313" key="1">
    <source>
        <dbReference type="EMBL" id="PCS05925.1"/>
    </source>
</evidence>
<dbReference type="STRING" id="1348632.GCA_001591745_01483"/>
<evidence type="ECO:0000313" key="2">
    <source>
        <dbReference type="Proteomes" id="UP000242246"/>
    </source>
</evidence>
<comment type="caution">
    <text evidence="1">The sequence shown here is derived from an EMBL/GenBank/DDBJ whole genome shotgun (WGS) entry which is preliminary data.</text>
</comment>
<dbReference type="CDD" id="cd01745">
    <property type="entry name" value="GATase1_2"/>
    <property type="match status" value="1"/>
</dbReference>
<dbReference type="GO" id="GO:0005829">
    <property type="term" value="C:cytosol"/>
    <property type="evidence" value="ECO:0007669"/>
    <property type="project" value="TreeGrafter"/>
</dbReference>
<keyword evidence="1" id="KW-0315">Glutamine amidotransferase</keyword>
<dbReference type="Proteomes" id="UP000242246">
    <property type="component" value="Unassembled WGS sequence"/>
</dbReference>
<gene>
    <name evidence="1" type="ORF">RU87_GL000387</name>
</gene>
<dbReference type="OrthoDB" id="9813383at2"/>
<keyword evidence="2" id="KW-1185">Reference proteome</keyword>
<dbReference type="SUPFAM" id="SSF52317">
    <property type="entry name" value="Class I glutamine amidotransferase-like"/>
    <property type="match status" value="1"/>
</dbReference>
<name>A0A2A5RXG6_9LACT</name>
<reference evidence="1 2" key="1">
    <citation type="submission" date="2014-12" db="EMBL/GenBank/DDBJ databases">
        <title>Draft genome sequences of 10 type strains of Lactococcus.</title>
        <authorList>
            <person name="Sun Z."/>
            <person name="Zhong Z."/>
            <person name="Liu W."/>
            <person name="Zhang W."/>
            <person name="Zhang H."/>
        </authorList>
    </citation>
    <scope>NUCLEOTIDE SEQUENCE [LARGE SCALE GENOMIC DNA]</scope>
    <source>
        <strain evidence="1 2">DSM 20686</strain>
    </source>
</reference>
<dbReference type="Pfam" id="PF07722">
    <property type="entry name" value="Peptidase_C26"/>
    <property type="match status" value="1"/>
</dbReference>